<dbReference type="PROSITE" id="PS50943">
    <property type="entry name" value="HTH_CROC1"/>
    <property type="match status" value="1"/>
</dbReference>
<evidence type="ECO:0000313" key="3">
    <source>
        <dbReference type="Proteomes" id="UP001082703"/>
    </source>
</evidence>
<keyword evidence="3" id="KW-1185">Reference proteome</keyword>
<gene>
    <name evidence="2" type="ORF">OUY18_06100</name>
</gene>
<evidence type="ECO:0000259" key="1">
    <source>
        <dbReference type="PROSITE" id="PS50943"/>
    </source>
</evidence>
<organism evidence="2 3">
    <name type="scientific">Caproiciproducens galactitolivorans</name>
    <dbReference type="NCBI Taxonomy" id="642589"/>
    <lineage>
        <taxon>Bacteria</taxon>
        <taxon>Bacillati</taxon>
        <taxon>Bacillota</taxon>
        <taxon>Clostridia</taxon>
        <taxon>Eubacteriales</taxon>
        <taxon>Acutalibacteraceae</taxon>
        <taxon>Caproiciproducens</taxon>
    </lineage>
</organism>
<protein>
    <submittedName>
        <fullName evidence="2">Helix-turn-helix transcriptional regulator</fullName>
    </submittedName>
</protein>
<sequence>MDFNYDKQMGKNIRTIRKKKGWTQEILSAKLQIAGCDIPRGTLAKIEVGQRHLYSHEIKALKEIFNISFDDLFV</sequence>
<dbReference type="Proteomes" id="UP001082703">
    <property type="component" value="Unassembled WGS sequence"/>
</dbReference>
<reference evidence="2 3" key="1">
    <citation type="submission" date="2022-11" db="EMBL/GenBank/DDBJ databases">
        <authorList>
            <person name="Caiyu Z."/>
        </authorList>
    </citation>
    <scope>NUCLEOTIDE SEQUENCE [LARGE SCALE GENOMIC DNA]</scope>
    <source>
        <strain evidence="2 3">YR-4</strain>
    </source>
</reference>
<proteinExistence type="predicted"/>
<name>A0ABT4BSE9_9FIRM</name>
<dbReference type="SUPFAM" id="SSF47413">
    <property type="entry name" value="lambda repressor-like DNA-binding domains"/>
    <property type="match status" value="1"/>
</dbReference>
<comment type="caution">
    <text evidence="2">The sequence shown here is derived from an EMBL/GenBank/DDBJ whole genome shotgun (WGS) entry which is preliminary data.</text>
</comment>
<dbReference type="CDD" id="cd00093">
    <property type="entry name" value="HTH_XRE"/>
    <property type="match status" value="1"/>
</dbReference>
<dbReference type="InterPro" id="IPR010982">
    <property type="entry name" value="Lambda_DNA-bd_dom_sf"/>
</dbReference>
<evidence type="ECO:0000313" key="2">
    <source>
        <dbReference type="EMBL" id="MCY1713822.1"/>
    </source>
</evidence>
<dbReference type="RefSeq" id="WP_268057863.1">
    <property type="nucleotide sequence ID" value="NZ_JAPOHA010000005.1"/>
</dbReference>
<dbReference type="EMBL" id="JAPOHA010000005">
    <property type="protein sequence ID" value="MCY1713822.1"/>
    <property type="molecule type" value="Genomic_DNA"/>
</dbReference>
<accession>A0ABT4BSE9</accession>
<feature type="domain" description="HTH cro/C1-type" evidence="1">
    <location>
        <begin position="13"/>
        <end position="72"/>
    </location>
</feature>
<dbReference type="Gene3D" id="1.10.260.40">
    <property type="entry name" value="lambda repressor-like DNA-binding domains"/>
    <property type="match status" value="1"/>
</dbReference>
<dbReference type="InterPro" id="IPR001387">
    <property type="entry name" value="Cro/C1-type_HTH"/>
</dbReference>
<dbReference type="Pfam" id="PF12844">
    <property type="entry name" value="HTH_19"/>
    <property type="match status" value="1"/>
</dbReference>